<comment type="caution">
    <text evidence="2">The sequence shown here is derived from an EMBL/GenBank/DDBJ whole genome shotgun (WGS) entry which is preliminary data.</text>
</comment>
<keyword evidence="3" id="KW-1185">Reference proteome</keyword>
<dbReference type="OrthoDB" id="2087026at2"/>
<protein>
    <submittedName>
        <fullName evidence="2">Uncharacterized protein</fullName>
    </submittedName>
</protein>
<dbReference type="AlphaFoldDB" id="A0A369BFB5"/>
<organism evidence="2 3">
    <name type="scientific">Anaerobacterium chartisolvens</name>
    <dbReference type="NCBI Taxonomy" id="1297424"/>
    <lineage>
        <taxon>Bacteria</taxon>
        <taxon>Bacillati</taxon>
        <taxon>Bacillota</taxon>
        <taxon>Clostridia</taxon>
        <taxon>Eubacteriales</taxon>
        <taxon>Oscillospiraceae</taxon>
        <taxon>Anaerobacterium</taxon>
    </lineage>
</organism>
<dbReference type="Proteomes" id="UP000253034">
    <property type="component" value="Unassembled WGS sequence"/>
</dbReference>
<dbReference type="EMBL" id="QPJT01000002">
    <property type="protein sequence ID" value="RCX19965.1"/>
    <property type="molecule type" value="Genomic_DNA"/>
</dbReference>
<keyword evidence="1" id="KW-1133">Transmembrane helix</keyword>
<name>A0A369BFB5_9FIRM</name>
<proteinExistence type="predicted"/>
<keyword evidence="1" id="KW-0472">Membrane</keyword>
<gene>
    <name evidence="2" type="ORF">DFR58_10234</name>
</gene>
<accession>A0A369BFB5</accession>
<evidence type="ECO:0000313" key="2">
    <source>
        <dbReference type="EMBL" id="RCX19965.1"/>
    </source>
</evidence>
<keyword evidence="1" id="KW-0812">Transmembrane</keyword>
<evidence type="ECO:0000313" key="3">
    <source>
        <dbReference type="Proteomes" id="UP000253034"/>
    </source>
</evidence>
<reference evidence="2 3" key="1">
    <citation type="submission" date="2018-07" db="EMBL/GenBank/DDBJ databases">
        <title>Genomic Encyclopedia of Type Strains, Phase IV (KMG-IV): sequencing the most valuable type-strain genomes for metagenomic binning, comparative biology and taxonomic classification.</title>
        <authorList>
            <person name="Goeker M."/>
        </authorList>
    </citation>
    <scope>NUCLEOTIDE SEQUENCE [LARGE SCALE GENOMIC DNA]</scope>
    <source>
        <strain evidence="2 3">DSM 27016</strain>
    </source>
</reference>
<feature type="transmembrane region" description="Helical" evidence="1">
    <location>
        <begin position="32"/>
        <end position="56"/>
    </location>
</feature>
<evidence type="ECO:0000256" key="1">
    <source>
        <dbReference type="SAM" id="Phobius"/>
    </source>
</evidence>
<dbReference type="RefSeq" id="WP_114296095.1">
    <property type="nucleotide sequence ID" value="NZ_QPJT01000002.1"/>
</dbReference>
<sequence>MKIFIRRIKSINKNRWREGKYTENRKLSFERIIFLTFILAFTFLIVVQTILISPVARTFISGRSEPEGIPLGREEYLYDEGEIGVKLLNGNADGKVKILVNGDEAGVFTGGIVTLKVRDGDVVEVDGSGTGDEVEAVIVTRSGNIDNDCANKRVRVKYGVKKLTQIKIQ</sequence>